<protein>
    <submittedName>
        <fullName evidence="1">Uncharacterized protein</fullName>
    </submittedName>
</protein>
<sequence length="608" mass="70844">MEVTNLYLTTQYITQHDDFTNGTPSNFIIYKTLCGLGATHGEALLYKRHSIILLPNTPVLIGKKTEKEEDGSLSYPEIFIVYEDVSKAELEEYLRDSTIKFKKILCTPEAYKYKVRDAIMENGTFDLYNDFFMLIDECDSLVKTVFFRGKIVSPLIDFFKFKDKSMISATPLKPSDPRFEENGFKILKVVPQFDYKKEIDIIHTNNISASLKYAIKENEDDQIFIFVNSTKLSVKLIRKLGLEKDSKVFCSEEKVRELRNKMNFRSAGSELKTLKKYNFLTSRFFSAVDIKLQIKPSVIMLTDLHRAPFSLLDPYSDCIQIVGRFRNGVNKTIHITNTNADIEFRTREDATKYIDESYECYQEIVEIKNRINTSYGVETANQAMERTDIHKFVNEDRTINYFACDSFHLHQQIKSYYRKIRLLGKAYTDTNYFIPKVLERLYDADDAFIDILEDEEISKSKLCECVGSLLLFHDNPQNNLITYVDEELYLKLRQDYPEQAKYYDKLGYAKMKTLDFNLAKMKAELNRLLKEEILNDPYLKEAIKSLYVVGDMPIKTKCKDSIEDIYSNFGYNSKVKATEIHKYYEAKSTTIDTPDGKKHAWKILSIKP</sequence>
<accession>A0A4R0PGS2</accession>
<evidence type="ECO:0000313" key="1">
    <source>
        <dbReference type="EMBL" id="TCD16966.1"/>
    </source>
</evidence>
<comment type="caution">
    <text evidence="1">The sequence shown here is derived from an EMBL/GenBank/DDBJ whole genome shotgun (WGS) entry which is preliminary data.</text>
</comment>
<dbReference type="Proteomes" id="UP000293925">
    <property type="component" value="Unassembled WGS sequence"/>
</dbReference>
<dbReference type="OrthoDB" id="1000127at2"/>
<organism evidence="1 2">
    <name type="scientific">Pedobacter psychrodurus</name>
    <dbReference type="NCBI Taxonomy" id="2530456"/>
    <lineage>
        <taxon>Bacteria</taxon>
        <taxon>Pseudomonadati</taxon>
        <taxon>Bacteroidota</taxon>
        <taxon>Sphingobacteriia</taxon>
        <taxon>Sphingobacteriales</taxon>
        <taxon>Sphingobacteriaceae</taxon>
        <taxon>Pedobacter</taxon>
    </lineage>
</organism>
<reference evidence="1 2" key="1">
    <citation type="submission" date="2019-02" db="EMBL/GenBank/DDBJ databases">
        <title>Pedobacter sp. RP-3-21 sp. nov., isolated from Arctic soil.</title>
        <authorList>
            <person name="Dahal R.H."/>
        </authorList>
    </citation>
    <scope>NUCLEOTIDE SEQUENCE [LARGE SCALE GENOMIC DNA]</scope>
    <source>
        <strain evidence="1 2">RP-3-21</strain>
    </source>
</reference>
<name>A0A4R0PGS2_9SPHI</name>
<gene>
    <name evidence="1" type="ORF">EZ456_23750</name>
</gene>
<evidence type="ECO:0000313" key="2">
    <source>
        <dbReference type="Proteomes" id="UP000293925"/>
    </source>
</evidence>
<dbReference type="EMBL" id="SJSO01000034">
    <property type="protein sequence ID" value="TCD16966.1"/>
    <property type="molecule type" value="Genomic_DNA"/>
</dbReference>
<dbReference type="RefSeq" id="WP_131534528.1">
    <property type="nucleotide sequence ID" value="NZ_SJSO01000034.1"/>
</dbReference>
<proteinExistence type="predicted"/>
<keyword evidence="2" id="KW-1185">Reference proteome</keyword>
<dbReference type="AlphaFoldDB" id="A0A4R0PGS2"/>